<dbReference type="EMBL" id="BAABFR010000026">
    <property type="protein sequence ID" value="GAA4391749.1"/>
    <property type="molecule type" value="Genomic_DNA"/>
</dbReference>
<evidence type="ECO:0000256" key="2">
    <source>
        <dbReference type="ARBA" id="ARBA00022692"/>
    </source>
</evidence>
<feature type="transmembrane region" description="Helical" evidence="5">
    <location>
        <begin position="111"/>
        <end position="131"/>
    </location>
</feature>
<dbReference type="Proteomes" id="UP001500635">
    <property type="component" value="Unassembled WGS sequence"/>
</dbReference>
<keyword evidence="4 5" id="KW-0472">Membrane</keyword>
<evidence type="ECO:0000256" key="5">
    <source>
        <dbReference type="SAM" id="Phobius"/>
    </source>
</evidence>
<keyword evidence="7" id="KW-1185">Reference proteome</keyword>
<evidence type="ECO:0000256" key="1">
    <source>
        <dbReference type="ARBA" id="ARBA00004127"/>
    </source>
</evidence>
<dbReference type="InterPro" id="IPR008217">
    <property type="entry name" value="Ccc1_fam"/>
</dbReference>
<keyword evidence="2 5" id="KW-0812">Transmembrane</keyword>
<organism evidence="6 7">
    <name type="scientific">Tsukamurella soli</name>
    <dbReference type="NCBI Taxonomy" id="644556"/>
    <lineage>
        <taxon>Bacteria</taxon>
        <taxon>Bacillati</taxon>
        <taxon>Actinomycetota</taxon>
        <taxon>Actinomycetes</taxon>
        <taxon>Mycobacteriales</taxon>
        <taxon>Tsukamurellaceae</taxon>
        <taxon>Tsukamurella</taxon>
    </lineage>
</organism>
<dbReference type="PANTHER" id="PTHR31851">
    <property type="entry name" value="FE(2+)/MN(2+) TRANSPORTER PCL1"/>
    <property type="match status" value="1"/>
</dbReference>
<evidence type="ECO:0000313" key="7">
    <source>
        <dbReference type="Proteomes" id="UP001500635"/>
    </source>
</evidence>
<comment type="subcellular location">
    <subcellularLocation>
        <location evidence="1">Endomembrane system</location>
        <topology evidence="1">Multi-pass membrane protein</topology>
    </subcellularLocation>
</comment>
<sequence>MTLTSRLNRLRAAILGANDGIVSVSGLLLGVAAATGDRGYLVLASVAAIVSGALSMALGEWVSVAAQRDGELAAGQAPTVSGVQAALSSAVSFTLGGLVPAVSVIVSPAYLRGWVTLLAALVALTLTGYAAAHGTDTKPERAVLRIVLGGSLAMAVSYGIGHIVGVVA</sequence>
<dbReference type="Pfam" id="PF01988">
    <property type="entry name" value="VIT1"/>
    <property type="match status" value="2"/>
</dbReference>
<dbReference type="RefSeq" id="WP_344994842.1">
    <property type="nucleotide sequence ID" value="NZ_BAABFR010000026.1"/>
</dbReference>
<keyword evidence="3 5" id="KW-1133">Transmembrane helix</keyword>
<reference evidence="7" key="1">
    <citation type="journal article" date="2019" name="Int. J. Syst. Evol. Microbiol.">
        <title>The Global Catalogue of Microorganisms (GCM) 10K type strain sequencing project: providing services to taxonomists for standard genome sequencing and annotation.</title>
        <authorList>
            <consortium name="The Broad Institute Genomics Platform"/>
            <consortium name="The Broad Institute Genome Sequencing Center for Infectious Disease"/>
            <person name="Wu L."/>
            <person name="Ma J."/>
        </authorList>
    </citation>
    <scope>NUCLEOTIDE SEQUENCE [LARGE SCALE GENOMIC DNA]</scope>
    <source>
        <strain evidence="7">JCM 17688</strain>
    </source>
</reference>
<gene>
    <name evidence="6" type="ORF">GCM10023147_20960</name>
</gene>
<evidence type="ECO:0000313" key="6">
    <source>
        <dbReference type="EMBL" id="GAA4391749.1"/>
    </source>
</evidence>
<comment type="caution">
    <text evidence="6">The sequence shown here is derived from an EMBL/GenBank/DDBJ whole genome shotgun (WGS) entry which is preliminary data.</text>
</comment>
<evidence type="ECO:0000256" key="4">
    <source>
        <dbReference type="ARBA" id="ARBA00023136"/>
    </source>
</evidence>
<proteinExistence type="predicted"/>
<feature type="transmembrane region" description="Helical" evidence="5">
    <location>
        <begin position="143"/>
        <end position="167"/>
    </location>
</feature>
<name>A0ABP8JJA9_9ACTN</name>
<feature type="transmembrane region" description="Helical" evidence="5">
    <location>
        <begin position="12"/>
        <end position="34"/>
    </location>
</feature>
<feature type="transmembrane region" description="Helical" evidence="5">
    <location>
        <begin position="85"/>
        <end position="105"/>
    </location>
</feature>
<evidence type="ECO:0000256" key="3">
    <source>
        <dbReference type="ARBA" id="ARBA00022989"/>
    </source>
</evidence>
<protein>
    <submittedName>
        <fullName evidence="6">VIT family protein</fullName>
    </submittedName>
</protein>
<feature type="transmembrane region" description="Helical" evidence="5">
    <location>
        <begin position="40"/>
        <end position="64"/>
    </location>
</feature>
<accession>A0ABP8JJA9</accession>